<dbReference type="SMART" id="SM00490">
    <property type="entry name" value="HELICc"/>
    <property type="match status" value="1"/>
</dbReference>
<sequence>MKKMEVSNTPLKRKQSEEEEEEEEDDGYQEYIPIEKRRAMEAEKILQRKTGKPTTTTSEGDDDNDECSIIQPAEPGRSLLERANQLNKDIPEFTPTEQIVQQEKEMIRDLLLDRKTLMSVGELSKSITYTEPLVTGWKPPLRIRRMSVNDCDSIRKQCHIDILVDDSIDDVPPPIMNFKDMRLPEPVLKKLKEKGIVQPTPIQVQGLPVILSGRDMIGIAFTGSGKTLVFVLPLIMIALQEELSMPILPGEGPFGLIICPSRELAKQTYDVVQEFLVPLRKSGCPDIRPLLCTGGIDMRSQLEVIKKGVHIVVATPGRLKDMLAKKKMNLDNCRYLTLDEADRLVDLGFEDDIREVVDHFKAQRQTLLFSATMPVKIQNFAKSALVKPVTVNVGRAGAANLDVIQEVEYVKQEAKIVYLLECFQKTPPPVLIFCENKADVDRIHEYLILKGVDAAAIYGGKNQGERENAISSFKKGKKDVLVATDVASKGLDFPDIQHVINYDMPAEIENYVHRIGRTGRCGKTGIATTFINKNQNETTLLDLKHLLQEANQRIPPVLAVLNDPMDDLDAITNASGLKGCAYCGGLGHRIRDCLKLDHQKRQAIASSRRDYFGSGGYRGEI</sequence>
<evidence type="ECO:0000256" key="7">
    <source>
        <dbReference type="ARBA" id="ARBA00022833"/>
    </source>
</evidence>
<feature type="domain" description="DEAD-box RNA helicase Q" evidence="16">
    <location>
        <begin position="176"/>
        <end position="204"/>
    </location>
</feature>
<keyword evidence="18" id="KW-1185">Reference proteome</keyword>
<feature type="compositionally biased region" description="Basic and acidic residues" evidence="13">
    <location>
        <begin position="33"/>
        <end position="46"/>
    </location>
</feature>
<keyword evidence="8" id="KW-0067">ATP-binding</keyword>
<evidence type="ECO:0000256" key="3">
    <source>
        <dbReference type="ARBA" id="ARBA00022741"/>
    </source>
</evidence>
<keyword evidence="4" id="KW-0863">Zinc-finger</keyword>
<accession>A0A2G5EXW1</accession>
<dbReference type="GO" id="GO:0003724">
    <property type="term" value="F:RNA helicase activity"/>
    <property type="evidence" value="ECO:0007669"/>
    <property type="project" value="UniProtKB-EC"/>
</dbReference>
<feature type="compositionally biased region" description="Polar residues" evidence="13">
    <location>
        <begin position="1"/>
        <end position="10"/>
    </location>
</feature>
<protein>
    <recommendedName>
        <fullName evidence="1">RNA helicase</fullName>
        <ecNumber evidence="1">3.6.4.13</ecNumber>
    </recommendedName>
</protein>
<dbReference type="PANTHER" id="PTHR47958">
    <property type="entry name" value="ATP-DEPENDENT RNA HELICASE DBP3"/>
    <property type="match status" value="1"/>
</dbReference>
<dbReference type="FunFam" id="3.40.50.300:FF:000657">
    <property type="entry name" value="Probable ATP-dependent RNA helicase DDX41"/>
    <property type="match status" value="1"/>
</dbReference>
<feature type="region of interest" description="Disordered" evidence="13">
    <location>
        <begin position="1"/>
        <end position="68"/>
    </location>
</feature>
<dbReference type="FunFam" id="3.40.50.300:FF:000449">
    <property type="entry name" value="Probable ATP-dependent RNA helicase DDX41"/>
    <property type="match status" value="1"/>
</dbReference>
<evidence type="ECO:0000259" key="16">
    <source>
        <dbReference type="PROSITE" id="PS51195"/>
    </source>
</evidence>
<evidence type="ECO:0000256" key="13">
    <source>
        <dbReference type="SAM" id="MobiDB-lite"/>
    </source>
</evidence>
<dbReference type="Gene3D" id="3.40.50.300">
    <property type="entry name" value="P-loop containing nucleotide triphosphate hydrolases"/>
    <property type="match status" value="2"/>
</dbReference>
<dbReference type="InterPro" id="IPR001650">
    <property type="entry name" value="Helicase_C-like"/>
</dbReference>
<dbReference type="GO" id="GO:0016787">
    <property type="term" value="F:hydrolase activity"/>
    <property type="evidence" value="ECO:0007669"/>
    <property type="project" value="UniProtKB-KW"/>
</dbReference>
<dbReference type="STRING" id="218851.A0A2G5EXW1"/>
<dbReference type="FunCoup" id="A0A2G5EXW1">
    <property type="interactions" value="3959"/>
</dbReference>
<dbReference type="GO" id="GO:0005634">
    <property type="term" value="C:nucleus"/>
    <property type="evidence" value="ECO:0007669"/>
    <property type="project" value="UniProtKB-ARBA"/>
</dbReference>
<dbReference type="InParanoid" id="A0A2G5EXW1"/>
<dbReference type="SUPFAM" id="SSF52540">
    <property type="entry name" value="P-loop containing nucleoside triphosphate hydrolases"/>
    <property type="match status" value="1"/>
</dbReference>
<dbReference type="GO" id="GO:0005737">
    <property type="term" value="C:cytoplasm"/>
    <property type="evidence" value="ECO:0007669"/>
    <property type="project" value="UniProtKB-ARBA"/>
</dbReference>
<dbReference type="Pfam" id="PF00271">
    <property type="entry name" value="Helicase_C"/>
    <property type="match status" value="1"/>
</dbReference>
<dbReference type="Pfam" id="PF00270">
    <property type="entry name" value="DEAD"/>
    <property type="match status" value="1"/>
</dbReference>
<dbReference type="EC" id="3.6.4.13" evidence="1"/>
<feature type="domain" description="Helicase ATP-binding" evidence="14">
    <location>
        <begin position="207"/>
        <end position="391"/>
    </location>
</feature>
<dbReference type="CDD" id="cd17951">
    <property type="entry name" value="DEADc_DDX41"/>
    <property type="match status" value="1"/>
</dbReference>
<dbReference type="InterPro" id="IPR014014">
    <property type="entry name" value="RNA_helicase_DEAD_Q_motif"/>
</dbReference>
<comment type="catalytic activity">
    <reaction evidence="11">
        <text>ATP + H2O = ADP + phosphate + H(+)</text>
        <dbReference type="Rhea" id="RHEA:13065"/>
        <dbReference type="ChEBI" id="CHEBI:15377"/>
        <dbReference type="ChEBI" id="CHEBI:15378"/>
        <dbReference type="ChEBI" id="CHEBI:30616"/>
        <dbReference type="ChEBI" id="CHEBI:43474"/>
        <dbReference type="ChEBI" id="CHEBI:456216"/>
        <dbReference type="EC" id="3.6.4.13"/>
    </reaction>
</comment>
<evidence type="ECO:0000256" key="4">
    <source>
        <dbReference type="ARBA" id="ARBA00022771"/>
    </source>
</evidence>
<keyword evidence="7" id="KW-0862">Zinc</keyword>
<comment type="similarity">
    <text evidence="10">Belongs to the DEAD box helicase family. DDX41 subfamily.</text>
</comment>
<dbReference type="InterPro" id="IPR027417">
    <property type="entry name" value="P-loop_NTPase"/>
</dbReference>
<dbReference type="GO" id="GO:0008270">
    <property type="term" value="F:zinc ion binding"/>
    <property type="evidence" value="ECO:0007669"/>
    <property type="project" value="UniProtKB-KW"/>
</dbReference>
<evidence type="ECO:0000256" key="10">
    <source>
        <dbReference type="ARBA" id="ARBA00023594"/>
    </source>
</evidence>
<feature type="compositionally biased region" description="Acidic residues" evidence="13">
    <location>
        <begin position="17"/>
        <end position="28"/>
    </location>
</feature>
<dbReference type="GO" id="GO:0005524">
    <property type="term" value="F:ATP binding"/>
    <property type="evidence" value="ECO:0007669"/>
    <property type="project" value="UniProtKB-KW"/>
</dbReference>
<keyword evidence="3" id="KW-0547">Nucleotide-binding</keyword>
<feature type="short sequence motif" description="Q motif" evidence="12">
    <location>
        <begin position="176"/>
        <end position="204"/>
    </location>
</feature>
<dbReference type="PROSITE" id="PS51194">
    <property type="entry name" value="HELICASE_CTER"/>
    <property type="match status" value="1"/>
</dbReference>
<dbReference type="CDD" id="cd18787">
    <property type="entry name" value="SF2_C_DEAD"/>
    <property type="match status" value="1"/>
</dbReference>
<evidence type="ECO:0000256" key="1">
    <source>
        <dbReference type="ARBA" id="ARBA00012552"/>
    </source>
</evidence>
<dbReference type="AlphaFoldDB" id="A0A2G5EXW1"/>
<dbReference type="SMART" id="SM00487">
    <property type="entry name" value="DEXDc"/>
    <property type="match status" value="1"/>
</dbReference>
<dbReference type="OrthoDB" id="196131at2759"/>
<evidence type="ECO:0000256" key="11">
    <source>
        <dbReference type="ARBA" id="ARBA00047984"/>
    </source>
</evidence>
<evidence type="ECO:0000313" key="17">
    <source>
        <dbReference type="EMBL" id="PIA60615.1"/>
    </source>
</evidence>
<dbReference type="Proteomes" id="UP000230069">
    <property type="component" value="Unassembled WGS sequence"/>
</dbReference>
<evidence type="ECO:0000256" key="9">
    <source>
        <dbReference type="ARBA" id="ARBA00022884"/>
    </source>
</evidence>
<evidence type="ECO:0000256" key="6">
    <source>
        <dbReference type="ARBA" id="ARBA00022806"/>
    </source>
</evidence>
<keyword evidence="2" id="KW-0479">Metal-binding</keyword>
<evidence type="ECO:0000256" key="5">
    <source>
        <dbReference type="ARBA" id="ARBA00022801"/>
    </source>
</evidence>
<dbReference type="GO" id="GO:0000398">
    <property type="term" value="P:mRNA splicing, via spliceosome"/>
    <property type="evidence" value="ECO:0007669"/>
    <property type="project" value="InterPro"/>
</dbReference>
<feature type="domain" description="Helicase C-terminal" evidence="15">
    <location>
        <begin position="402"/>
        <end position="569"/>
    </location>
</feature>
<dbReference type="PROSITE" id="PS51195">
    <property type="entry name" value="Q_MOTIF"/>
    <property type="match status" value="1"/>
</dbReference>
<keyword evidence="5" id="KW-0378">Hydrolase</keyword>
<dbReference type="GO" id="GO:0003723">
    <property type="term" value="F:RNA binding"/>
    <property type="evidence" value="ECO:0007669"/>
    <property type="project" value="UniProtKB-KW"/>
</dbReference>
<dbReference type="PROSITE" id="PS51192">
    <property type="entry name" value="HELICASE_ATP_BIND_1"/>
    <property type="match status" value="1"/>
</dbReference>
<keyword evidence="9" id="KW-0694">RNA-binding</keyword>
<dbReference type="InterPro" id="IPR014001">
    <property type="entry name" value="Helicase_ATP-bd"/>
</dbReference>
<evidence type="ECO:0000256" key="2">
    <source>
        <dbReference type="ARBA" id="ARBA00022723"/>
    </source>
</evidence>
<dbReference type="InterPro" id="IPR044113">
    <property type="entry name" value="DEADc_DDX41"/>
</dbReference>
<evidence type="ECO:0000313" key="18">
    <source>
        <dbReference type="Proteomes" id="UP000230069"/>
    </source>
</evidence>
<name>A0A2G5EXW1_AQUCA</name>
<dbReference type="InterPro" id="IPR011545">
    <property type="entry name" value="DEAD/DEAH_box_helicase_dom"/>
</dbReference>
<proteinExistence type="inferred from homology"/>
<reference evidence="17 18" key="1">
    <citation type="submission" date="2017-09" db="EMBL/GenBank/DDBJ databases">
        <title>WGS assembly of Aquilegia coerulea Goldsmith.</title>
        <authorList>
            <person name="Hodges S."/>
            <person name="Kramer E."/>
            <person name="Nordborg M."/>
            <person name="Tomkins J."/>
            <person name="Borevitz J."/>
            <person name="Derieg N."/>
            <person name="Yan J."/>
            <person name="Mihaltcheva S."/>
            <person name="Hayes R.D."/>
            <person name="Rokhsar D."/>
        </authorList>
    </citation>
    <scope>NUCLEOTIDE SEQUENCE [LARGE SCALE GENOMIC DNA]</scope>
    <source>
        <strain evidence="18">cv. Goldsmith</strain>
    </source>
</reference>
<evidence type="ECO:0000256" key="8">
    <source>
        <dbReference type="ARBA" id="ARBA00022840"/>
    </source>
</evidence>
<evidence type="ECO:0000259" key="14">
    <source>
        <dbReference type="PROSITE" id="PS51192"/>
    </source>
</evidence>
<keyword evidence="6" id="KW-0347">Helicase</keyword>
<evidence type="ECO:0000259" key="15">
    <source>
        <dbReference type="PROSITE" id="PS51194"/>
    </source>
</evidence>
<gene>
    <name evidence="17" type="ORF">AQUCO_00300249v1</name>
</gene>
<dbReference type="EMBL" id="KZ305020">
    <property type="protein sequence ID" value="PIA60615.1"/>
    <property type="molecule type" value="Genomic_DNA"/>
</dbReference>
<evidence type="ECO:0000256" key="12">
    <source>
        <dbReference type="PROSITE-ProRule" id="PRU00552"/>
    </source>
</evidence>
<organism evidence="17 18">
    <name type="scientific">Aquilegia coerulea</name>
    <name type="common">Rocky mountain columbine</name>
    <dbReference type="NCBI Taxonomy" id="218851"/>
    <lineage>
        <taxon>Eukaryota</taxon>
        <taxon>Viridiplantae</taxon>
        <taxon>Streptophyta</taxon>
        <taxon>Embryophyta</taxon>
        <taxon>Tracheophyta</taxon>
        <taxon>Spermatophyta</taxon>
        <taxon>Magnoliopsida</taxon>
        <taxon>Ranunculales</taxon>
        <taxon>Ranunculaceae</taxon>
        <taxon>Thalictroideae</taxon>
        <taxon>Aquilegia</taxon>
    </lineage>
</organism>